<dbReference type="AlphaFoldDB" id="A0A2P2LEI6"/>
<reference evidence="1" key="1">
    <citation type="submission" date="2018-02" db="EMBL/GenBank/DDBJ databases">
        <title>Rhizophora mucronata_Transcriptome.</title>
        <authorList>
            <person name="Meera S.P."/>
            <person name="Sreeshan A."/>
            <person name="Augustine A."/>
        </authorList>
    </citation>
    <scope>NUCLEOTIDE SEQUENCE</scope>
    <source>
        <tissue evidence="1">Leaf</tissue>
    </source>
</reference>
<dbReference type="EMBL" id="GGEC01035909">
    <property type="protein sequence ID" value="MBX16393.1"/>
    <property type="molecule type" value="Transcribed_RNA"/>
</dbReference>
<proteinExistence type="predicted"/>
<name>A0A2P2LEI6_RHIMU</name>
<evidence type="ECO:0000313" key="1">
    <source>
        <dbReference type="EMBL" id="MBX16393.1"/>
    </source>
</evidence>
<protein>
    <submittedName>
        <fullName evidence="1">Uncharacterized protein MANES_04G071600</fullName>
    </submittedName>
</protein>
<sequence>MKLGIVKVLDLCSLHVLKMPGMH</sequence>
<accession>A0A2P2LEI6</accession>
<organism evidence="1">
    <name type="scientific">Rhizophora mucronata</name>
    <name type="common">Asiatic mangrove</name>
    <dbReference type="NCBI Taxonomy" id="61149"/>
    <lineage>
        <taxon>Eukaryota</taxon>
        <taxon>Viridiplantae</taxon>
        <taxon>Streptophyta</taxon>
        <taxon>Embryophyta</taxon>
        <taxon>Tracheophyta</taxon>
        <taxon>Spermatophyta</taxon>
        <taxon>Magnoliopsida</taxon>
        <taxon>eudicotyledons</taxon>
        <taxon>Gunneridae</taxon>
        <taxon>Pentapetalae</taxon>
        <taxon>rosids</taxon>
        <taxon>fabids</taxon>
        <taxon>Malpighiales</taxon>
        <taxon>Rhizophoraceae</taxon>
        <taxon>Rhizophora</taxon>
    </lineage>
</organism>